<name>A0ABW8Z9B8_9BURK</name>
<keyword evidence="5" id="KW-1185">Reference proteome</keyword>
<evidence type="ECO:0000313" key="5">
    <source>
        <dbReference type="Proteomes" id="UP001629214"/>
    </source>
</evidence>
<dbReference type="InterPro" id="IPR051016">
    <property type="entry name" value="Diverse_Substrate_AcTransf"/>
</dbReference>
<organism evidence="4 5">
    <name type="scientific">Herbaspirillum rhizosphaerae</name>
    <dbReference type="NCBI Taxonomy" id="346179"/>
    <lineage>
        <taxon>Bacteria</taxon>
        <taxon>Pseudomonadati</taxon>
        <taxon>Pseudomonadota</taxon>
        <taxon>Betaproteobacteria</taxon>
        <taxon>Burkholderiales</taxon>
        <taxon>Oxalobacteraceae</taxon>
        <taxon>Herbaspirillum</taxon>
    </lineage>
</organism>
<reference evidence="4 5" key="1">
    <citation type="journal article" date="2024" name="Chem. Sci.">
        <title>Discovery of megapolipeptins by genome mining of a Burkholderiales bacteria collection.</title>
        <authorList>
            <person name="Paulo B.S."/>
            <person name="Recchia M.J.J."/>
            <person name="Lee S."/>
            <person name="Fergusson C.H."/>
            <person name="Romanowski S.B."/>
            <person name="Hernandez A."/>
            <person name="Krull N."/>
            <person name="Liu D.Y."/>
            <person name="Cavanagh H."/>
            <person name="Bos A."/>
            <person name="Gray C.A."/>
            <person name="Murphy B.T."/>
            <person name="Linington R.G."/>
            <person name="Eustaquio A.S."/>
        </authorList>
    </citation>
    <scope>NUCLEOTIDE SEQUENCE [LARGE SCALE GENOMIC DNA]</scope>
    <source>
        <strain evidence="4 5">RL21-008-BIB-B</strain>
    </source>
</reference>
<proteinExistence type="predicted"/>
<dbReference type="InterPro" id="IPR000182">
    <property type="entry name" value="GNAT_dom"/>
</dbReference>
<comment type="caution">
    <text evidence="4">The sequence shown here is derived from an EMBL/GenBank/DDBJ whole genome shotgun (WGS) entry which is preliminary data.</text>
</comment>
<evidence type="ECO:0000259" key="3">
    <source>
        <dbReference type="PROSITE" id="PS51186"/>
    </source>
</evidence>
<dbReference type="SUPFAM" id="SSF55729">
    <property type="entry name" value="Acyl-CoA N-acyltransferases (Nat)"/>
    <property type="match status" value="1"/>
</dbReference>
<dbReference type="RefSeq" id="WP_408168098.1">
    <property type="nucleotide sequence ID" value="NZ_JAQQFR010000006.1"/>
</dbReference>
<dbReference type="Proteomes" id="UP001629214">
    <property type="component" value="Unassembled WGS sequence"/>
</dbReference>
<dbReference type="PANTHER" id="PTHR10545:SF29">
    <property type="entry name" value="GH14572P-RELATED"/>
    <property type="match status" value="1"/>
</dbReference>
<evidence type="ECO:0000256" key="1">
    <source>
        <dbReference type="ARBA" id="ARBA00022679"/>
    </source>
</evidence>
<keyword evidence="2" id="KW-0012">Acyltransferase</keyword>
<dbReference type="PROSITE" id="PS51186">
    <property type="entry name" value="GNAT"/>
    <property type="match status" value="1"/>
</dbReference>
<evidence type="ECO:0000256" key="2">
    <source>
        <dbReference type="ARBA" id="ARBA00023315"/>
    </source>
</evidence>
<dbReference type="InterPro" id="IPR016181">
    <property type="entry name" value="Acyl_CoA_acyltransferase"/>
</dbReference>
<protein>
    <submittedName>
        <fullName evidence="4">GNAT family N-acetyltransferase</fullName>
    </submittedName>
</protein>
<evidence type="ECO:0000313" key="4">
    <source>
        <dbReference type="EMBL" id="MFL9879080.1"/>
    </source>
</evidence>
<dbReference type="PANTHER" id="PTHR10545">
    <property type="entry name" value="DIAMINE N-ACETYLTRANSFERASE"/>
    <property type="match status" value="1"/>
</dbReference>
<sequence length="161" mass="17515">MIDVIKADLNNPRHGVAILDMLDAYASDLMGGGEGITDFVRVHLIDELRKRPSVHVFLAFDGDTPAGFANCIEGFSSFACKPLLNIHDFAVAPAYRGRGIAKQLMQAVENCARELTCCKITLEVLEGNTVARALYASTGFSGYELNPATGKAIFMQRPLQH</sequence>
<dbReference type="EMBL" id="JAQQFR010000006">
    <property type="protein sequence ID" value="MFL9879080.1"/>
    <property type="molecule type" value="Genomic_DNA"/>
</dbReference>
<gene>
    <name evidence="4" type="ORF">PQR63_11840</name>
</gene>
<accession>A0ABW8Z9B8</accession>
<dbReference type="Gene3D" id="3.40.630.30">
    <property type="match status" value="1"/>
</dbReference>
<keyword evidence="1" id="KW-0808">Transferase</keyword>
<dbReference type="Pfam" id="PF00583">
    <property type="entry name" value="Acetyltransf_1"/>
    <property type="match status" value="1"/>
</dbReference>
<dbReference type="CDD" id="cd04301">
    <property type="entry name" value="NAT_SF"/>
    <property type="match status" value="1"/>
</dbReference>
<feature type="domain" description="N-acetyltransferase" evidence="3">
    <location>
        <begin position="19"/>
        <end position="160"/>
    </location>
</feature>